<organism evidence="5">
    <name type="scientific">Angiostrongylus costaricensis</name>
    <name type="common">Nematode worm</name>
    <dbReference type="NCBI Taxonomy" id="334426"/>
    <lineage>
        <taxon>Eukaryota</taxon>
        <taxon>Metazoa</taxon>
        <taxon>Ecdysozoa</taxon>
        <taxon>Nematoda</taxon>
        <taxon>Chromadorea</taxon>
        <taxon>Rhabditida</taxon>
        <taxon>Rhabditina</taxon>
        <taxon>Rhabditomorpha</taxon>
        <taxon>Strongyloidea</taxon>
        <taxon>Metastrongylidae</taxon>
        <taxon>Angiostrongylus</taxon>
    </lineage>
</organism>
<evidence type="ECO:0000313" key="5">
    <source>
        <dbReference type="WBParaSite" id="ACOC_0001180801-mRNA-1"/>
    </source>
</evidence>
<feature type="compositionally biased region" description="Basic residues" evidence="1">
    <location>
        <begin position="27"/>
        <end position="38"/>
    </location>
</feature>
<evidence type="ECO:0000256" key="1">
    <source>
        <dbReference type="SAM" id="MobiDB-lite"/>
    </source>
</evidence>
<reference evidence="3 4" key="2">
    <citation type="submission" date="2018-11" db="EMBL/GenBank/DDBJ databases">
        <authorList>
            <consortium name="Pathogen Informatics"/>
        </authorList>
    </citation>
    <scope>NUCLEOTIDE SEQUENCE [LARGE SCALE GENOMIC DNA]</scope>
    <source>
        <strain evidence="3 4">Costa Rica</strain>
    </source>
</reference>
<sequence>MTLIFAFLALIMFVNYRSKNFCDKYTPKKKKGKKGKKGKKDDTTTGGKSTKGDTSSKSAMSGTSATGTSGTVGGGTPGDGATGETCASIMFCGTFRGSEQLRIFQTRTRLLNSIAERPVVKGTGPIKFHVIALQGTKSKKTDMPLLNDGTLVIRELKFSLRNVGDVGLVVHSYILIWSPYAESYQRA</sequence>
<reference evidence="5" key="1">
    <citation type="submission" date="2017-02" db="UniProtKB">
        <authorList>
            <consortium name="WormBaseParasite"/>
        </authorList>
    </citation>
    <scope>IDENTIFICATION</scope>
</reference>
<dbReference type="STRING" id="334426.A0A0R3PZ60"/>
<feature type="region of interest" description="Disordered" evidence="1">
    <location>
        <begin position="27"/>
        <end position="77"/>
    </location>
</feature>
<proteinExistence type="predicted"/>
<feature type="compositionally biased region" description="Low complexity" evidence="1">
    <location>
        <begin position="44"/>
        <end position="69"/>
    </location>
</feature>
<evidence type="ECO:0000313" key="3">
    <source>
        <dbReference type="EMBL" id="VDM63394.1"/>
    </source>
</evidence>
<evidence type="ECO:0000256" key="2">
    <source>
        <dbReference type="SAM" id="SignalP"/>
    </source>
</evidence>
<protein>
    <submittedName>
        <fullName evidence="3 5">Uncharacterized protein</fullName>
    </submittedName>
</protein>
<dbReference type="WBParaSite" id="ACOC_0001180801-mRNA-1">
    <property type="protein sequence ID" value="ACOC_0001180801-mRNA-1"/>
    <property type="gene ID" value="ACOC_0001180801"/>
</dbReference>
<feature type="chain" id="PRO_5043130391" evidence="2">
    <location>
        <begin position="19"/>
        <end position="187"/>
    </location>
</feature>
<accession>A0A0R3PZ60</accession>
<name>A0A0R3PZ60_ANGCS</name>
<gene>
    <name evidence="3" type="ORF">ACOC_LOCUS11809</name>
</gene>
<keyword evidence="2" id="KW-0732">Signal</keyword>
<dbReference type="Proteomes" id="UP000267027">
    <property type="component" value="Unassembled WGS sequence"/>
</dbReference>
<keyword evidence="4" id="KW-1185">Reference proteome</keyword>
<evidence type="ECO:0000313" key="4">
    <source>
        <dbReference type="Proteomes" id="UP000267027"/>
    </source>
</evidence>
<feature type="signal peptide" evidence="2">
    <location>
        <begin position="1"/>
        <end position="18"/>
    </location>
</feature>
<dbReference type="EMBL" id="UYYA01004795">
    <property type="protein sequence ID" value="VDM63394.1"/>
    <property type="molecule type" value="Genomic_DNA"/>
</dbReference>
<dbReference type="AlphaFoldDB" id="A0A0R3PZ60"/>
<dbReference type="OrthoDB" id="5867869at2759"/>